<dbReference type="AlphaFoldDB" id="A0A923MPW6"/>
<dbReference type="SMART" id="SM00028">
    <property type="entry name" value="TPR"/>
    <property type="match status" value="4"/>
</dbReference>
<dbReference type="PROSITE" id="PS50293">
    <property type="entry name" value="TPR_REGION"/>
    <property type="match status" value="1"/>
</dbReference>
<feature type="repeat" description="TPR" evidence="1">
    <location>
        <begin position="53"/>
        <end position="86"/>
    </location>
</feature>
<feature type="region of interest" description="Disordered" evidence="2">
    <location>
        <begin position="252"/>
        <end position="271"/>
    </location>
</feature>
<dbReference type="InterPro" id="IPR013360">
    <property type="entry name" value="Pilus_4_PilW"/>
</dbReference>
<protein>
    <submittedName>
        <fullName evidence="3">Type IV pilus biogenesis/stability protein PilW</fullName>
    </submittedName>
</protein>
<gene>
    <name evidence="3" type="primary">pilW</name>
    <name evidence="3" type="ORF">H8N03_11880</name>
</gene>
<evidence type="ECO:0000256" key="2">
    <source>
        <dbReference type="SAM" id="MobiDB-lite"/>
    </source>
</evidence>
<dbReference type="Proteomes" id="UP000608513">
    <property type="component" value="Unassembled WGS sequence"/>
</dbReference>
<dbReference type="InterPro" id="IPR019734">
    <property type="entry name" value="TPR_rpt"/>
</dbReference>
<dbReference type="Pfam" id="PF14559">
    <property type="entry name" value="TPR_19"/>
    <property type="match status" value="1"/>
</dbReference>
<dbReference type="EMBL" id="JACORT010000004">
    <property type="protein sequence ID" value="MBC5783647.1"/>
    <property type="molecule type" value="Genomic_DNA"/>
</dbReference>
<dbReference type="GO" id="GO:0042802">
    <property type="term" value="F:identical protein binding"/>
    <property type="evidence" value="ECO:0007669"/>
    <property type="project" value="InterPro"/>
</dbReference>
<dbReference type="InterPro" id="IPR011990">
    <property type="entry name" value="TPR-like_helical_dom_sf"/>
</dbReference>
<name>A0A923MPW6_9BURK</name>
<reference evidence="3" key="1">
    <citation type="submission" date="2020-08" db="EMBL/GenBank/DDBJ databases">
        <title>Ramlibacter sp. USB13 16S ribosomal RNA gene genome sequencing and assembly.</title>
        <authorList>
            <person name="Kang M."/>
        </authorList>
    </citation>
    <scope>NUCLEOTIDE SEQUENCE</scope>
    <source>
        <strain evidence="3">USB13</strain>
    </source>
</reference>
<dbReference type="Pfam" id="PF13414">
    <property type="entry name" value="TPR_11"/>
    <property type="match status" value="1"/>
</dbReference>
<sequence length="271" mass="30263">MAAASRFTAGGLAAVALAGVLGTVLVGCAAPNQQASADLAAPTIEESEARKRARIRLELASSYFEEGKTEIALEELKQVLAIDPNYSDAYNLRGLIFMRLGDARQAEDSFRRAIVLNPRDSETLHNFGWLQCQQGRYPEAEAQFHQALTNPLYGGRSKTFLAMGVCQARAGQFEAAERSLARSYELDAANPVTGYNLARVLYQRGEYPRAQFYIRRLNNSELANAETLWLGIKVENRMNDMAAMNQLSEQLRKRYPQSRERSSLDRKAFDE</sequence>
<dbReference type="PROSITE" id="PS51257">
    <property type="entry name" value="PROKAR_LIPOPROTEIN"/>
    <property type="match status" value="1"/>
</dbReference>
<dbReference type="PANTHER" id="PTHR12558:SF13">
    <property type="entry name" value="CELL DIVISION CYCLE PROTEIN 27 HOMOLOG"/>
    <property type="match status" value="1"/>
</dbReference>
<dbReference type="Pfam" id="PF13431">
    <property type="entry name" value="TPR_17"/>
    <property type="match status" value="1"/>
</dbReference>
<evidence type="ECO:0000313" key="4">
    <source>
        <dbReference type="Proteomes" id="UP000608513"/>
    </source>
</evidence>
<keyword evidence="4" id="KW-1185">Reference proteome</keyword>
<comment type="caution">
    <text evidence="3">The sequence shown here is derived from an EMBL/GenBank/DDBJ whole genome shotgun (WGS) entry which is preliminary data.</text>
</comment>
<dbReference type="PANTHER" id="PTHR12558">
    <property type="entry name" value="CELL DIVISION CYCLE 16,23,27"/>
    <property type="match status" value="1"/>
</dbReference>
<dbReference type="SUPFAM" id="SSF48452">
    <property type="entry name" value="TPR-like"/>
    <property type="match status" value="1"/>
</dbReference>
<feature type="compositionally biased region" description="Basic and acidic residues" evidence="2">
    <location>
        <begin position="257"/>
        <end position="271"/>
    </location>
</feature>
<dbReference type="PROSITE" id="PS50005">
    <property type="entry name" value="TPR"/>
    <property type="match status" value="2"/>
</dbReference>
<organism evidence="3 4">
    <name type="scientific">Ramlibacter cellulosilyticus</name>
    <dbReference type="NCBI Taxonomy" id="2764187"/>
    <lineage>
        <taxon>Bacteria</taxon>
        <taxon>Pseudomonadati</taxon>
        <taxon>Pseudomonadota</taxon>
        <taxon>Betaproteobacteria</taxon>
        <taxon>Burkholderiales</taxon>
        <taxon>Comamonadaceae</taxon>
        <taxon>Ramlibacter</taxon>
    </lineage>
</organism>
<proteinExistence type="predicted"/>
<evidence type="ECO:0000313" key="3">
    <source>
        <dbReference type="EMBL" id="MBC5783647.1"/>
    </source>
</evidence>
<accession>A0A923MPW6</accession>
<keyword evidence="1" id="KW-0802">TPR repeat</keyword>
<evidence type="ECO:0000256" key="1">
    <source>
        <dbReference type="PROSITE-ProRule" id="PRU00339"/>
    </source>
</evidence>
<dbReference type="NCBIfam" id="TIGR02521">
    <property type="entry name" value="type_IV_pilW"/>
    <property type="match status" value="1"/>
</dbReference>
<feature type="repeat" description="TPR" evidence="1">
    <location>
        <begin position="87"/>
        <end position="120"/>
    </location>
</feature>
<dbReference type="Gene3D" id="1.25.40.10">
    <property type="entry name" value="Tetratricopeptide repeat domain"/>
    <property type="match status" value="1"/>
</dbReference>